<dbReference type="PROSITE" id="PS50222">
    <property type="entry name" value="EF_HAND_2"/>
    <property type="match status" value="2"/>
</dbReference>
<dbReference type="InterPro" id="IPR039508">
    <property type="entry name" value="KASH5_EF-hand-like_dom"/>
</dbReference>
<evidence type="ECO:0000313" key="4">
    <source>
        <dbReference type="Proteomes" id="UP000192257"/>
    </source>
</evidence>
<dbReference type="Gene3D" id="1.10.238.10">
    <property type="entry name" value="EF-hand"/>
    <property type="match status" value="1"/>
</dbReference>
<dbReference type="PANTHER" id="PTHR23048:SF0">
    <property type="entry name" value="CALMODULIN LIKE 3"/>
    <property type="match status" value="1"/>
</dbReference>
<dbReference type="InterPro" id="IPR011992">
    <property type="entry name" value="EF-hand-dom_pair"/>
</dbReference>
<organism evidence="3 4">
    <name type="scientific">Trypanosoma theileri</name>
    <dbReference type="NCBI Taxonomy" id="67003"/>
    <lineage>
        <taxon>Eukaryota</taxon>
        <taxon>Discoba</taxon>
        <taxon>Euglenozoa</taxon>
        <taxon>Kinetoplastea</taxon>
        <taxon>Metakinetoplastina</taxon>
        <taxon>Trypanosomatida</taxon>
        <taxon>Trypanosomatidae</taxon>
        <taxon>Trypanosoma</taxon>
    </lineage>
</organism>
<dbReference type="SUPFAM" id="SSF47473">
    <property type="entry name" value="EF-hand"/>
    <property type="match status" value="1"/>
</dbReference>
<evidence type="ECO:0000259" key="2">
    <source>
        <dbReference type="PROSITE" id="PS50222"/>
    </source>
</evidence>
<dbReference type="InterPro" id="IPR050230">
    <property type="entry name" value="CALM/Myosin/TropC-like"/>
</dbReference>
<dbReference type="SMART" id="SM00054">
    <property type="entry name" value="EFh"/>
    <property type="match status" value="3"/>
</dbReference>
<accession>A0A1X0NYH1</accession>
<evidence type="ECO:0000256" key="1">
    <source>
        <dbReference type="ARBA" id="ARBA00022737"/>
    </source>
</evidence>
<dbReference type="STRING" id="67003.A0A1X0NYH1"/>
<sequence>MADAFDELTRQYLKRHYDIFDRDKIGRVPLSELVTLVRICGGTPTEAEIEPLKAEADQDGRGSMNFDGFCRAMMSAFKNMRTARKLKEAFQGIDPEGKGLLSQHELRYFLTTQGDCLTTEEMNEFVEEMRTEMDMEGNFVYSDMVYKMTPEMFR</sequence>
<dbReference type="AlphaFoldDB" id="A0A1X0NYH1"/>
<evidence type="ECO:0000313" key="3">
    <source>
        <dbReference type="EMBL" id="ORC89727.1"/>
    </source>
</evidence>
<keyword evidence="4" id="KW-1185">Reference proteome</keyword>
<protein>
    <submittedName>
        <fullName evidence="3">Calmodulin</fullName>
    </submittedName>
</protein>
<dbReference type="GO" id="GO:0005509">
    <property type="term" value="F:calcium ion binding"/>
    <property type="evidence" value="ECO:0007669"/>
    <property type="project" value="InterPro"/>
</dbReference>
<proteinExistence type="predicted"/>
<dbReference type="Pfam" id="PF14658">
    <property type="entry name" value="EF-hand_9"/>
    <property type="match status" value="1"/>
</dbReference>
<dbReference type="OrthoDB" id="26525at2759"/>
<feature type="domain" description="EF-hand" evidence="2">
    <location>
        <begin position="8"/>
        <end position="43"/>
    </location>
</feature>
<dbReference type="EMBL" id="NBCO01000011">
    <property type="protein sequence ID" value="ORC89727.1"/>
    <property type="molecule type" value="Genomic_DNA"/>
</dbReference>
<dbReference type="PANTHER" id="PTHR23048">
    <property type="entry name" value="MYOSIN LIGHT CHAIN 1, 3"/>
    <property type="match status" value="1"/>
</dbReference>
<dbReference type="FunFam" id="1.10.238.10:FF:000400">
    <property type="entry name" value="EF hand family protein"/>
    <property type="match status" value="1"/>
</dbReference>
<name>A0A1X0NYH1_9TRYP</name>
<feature type="domain" description="EF-hand" evidence="2">
    <location>
        <begin position="81"/>
        <end position="116"/>
    </location>
</feature>
<dbReference type="Proteomes" id="UP000192257">
    <property type="component" value="Unassembled WGS sequence"/>
</dbReference>
<reference evidence="3 4" key="1">
    <citation type="submission" date="2017-03" db="EMBL/GenBank/DDBJ databases">
        <title>An alternative strategy for trypanosome survival in the mammalian bloodstream revealed through genome and transcriptome analysis of the ubiquitous bovine parasite Trypanosoma (Megatrypanum) theileri.</title>
        <authorList>
            <person name="Kelly S."/>
            <person name="Ivens A."/>
            <person name="Mott A."/>
            <person name="O'Neill E."/>
            <person name="Emms D."/>
            <person name="Macleod O."/>
            <person name="Voorheis P."/>
            <person name="Matthews J."/>
            <person name="Matthews K."/>
            <person name="Carrington M."/>
        </authorList>
    </citation>
    <scope>NUCLEOTIDE SEQUENCE [LARGE SCALE GENOMIC DNA]</scope>
    <source>
        <strain evidence="3">Edinburgh</strain>
    </source>
</reference>
<dbReference type="RefSeq" id="XP_028883793.1">
    <property type="nucleotide sequence ID" value="XM_029024970.1"/>
</dbReference>
<dbReference type="InterPro" id="IPR002048">
    <property type="entry name" value="EF_hand_dom"/>
</dbReference>
<dbReference type="GO" id="GO:0016460">
    <property type="term" value="C:myosin II complex"/>
    <property type="evidence" value="ECO:0007669"/>
    <property type="project" value="TreeGrafter"/>
</dbReference>
<gene>
    <name evidence="3" type="ORF">TM35_000112610</name>
</gene>
<dbReference type="GeneID" id="39984750"/>
<dbReference type="CDD" id="cd00051">
    <property type="entry name" value="EFh"/>
    <property type="match status" value="1"/>
</dbReference>
<keyword evidence="1" id="KW-0677">Repeat</keyword>
<comment type="caution">
    <text evidence="3">The sequence shown here is derived from an EMBL/GenBank/DDBJ whole genome shotgun (WGS) entry which is preliminary data.</text>
</comment>
<dbReference type="VEuPathDB" id="TriTrypDB:TM35_000112610"/>